<reference evidence="2" key="1">
    <citation type="journal article" date="2023" name="Mol. Phylogenet. Evol.">
        <title>Genome-scale phylogeny and comparative genomics of the fungal order Sordariales.</title>
        <authorList>
            <person name="Hensen N."/>
            <person name="Bonometti L."/>
            <person name="Westerberg I."/>
            <person name="Brannstrom I.O."/>
            <person name="Guillou S."/>
            <person name="Cros-Aarteil S."/>
            <person name="Calhoun S."/>
            <person name="Haridas S."/>
            <person name="Kuo A."/>
            <person name="Mondo S."/>
            <person name="Pangilinan J."/>
            <person name="Riley R."/>
            <person name="LaButti K."/>
            <person name="Andreopoulos B."/>
            <person name="Lipzen A."/>
            <person name="Chen C."/>
            <person name="Yan M."/>
            <person name="Daum C."/>
            <person name="Ng V."/>
            <person name="Clum A."/>
            <person name="Steindorff A."/>
            <person name="Ohm R.A."/>
            <person name="Martin F."/>
            <person name="Silar P."/>
            <person name="Natvig D.O."/>
            <person name="Lalanne C."/>
            <person name="Gautier V."/>
            <person name="Ament-Velasquez S.L."/>
            <person name="Kruys A."/>
            <person name="Hutchinson M.I."/>
            <person name="Powell A.J."/>
            <person name="Barry K."/>
            <person name="Miller A.N."/>
            <person name="Grigoriev I.V."/>
            <person name="Debuchy R."/>
            <person name="Gladieux P."/>
            <person name="Hiltunen Thoren M."/>
            <person name="Johannesson H."/>
        </authorList>
    </citation>
    <scope>NUCLEOTIDE SEQUENCE</scope>
    <source>
        <strain evidence="2">CBS 958.72</strain>
    </source>
</reference>
<evidence type="ECO:0000313" key="2">
    <source>
        <dbReference type="EMBL" id="KAK3366291.1"/>
    </source>
</evidence>
<dbReference type="EMBL" id="JAULSN010000008">
    <property type="protein sequence ID" value="KAK3366291.1"/>
    <property type="molecule type" value="Genomic_DNA"/>
</dbReference>
<dbReference type="AlphaFoldDB" id="A0AAE0JXM3"/>
<accession>A0AAE0JXM3</accession>
<evidence type="ECO:0000313" key="3">
    <source>
        <dbReference type="Proteomes" id="UP001287356"/>
    </source>
</evidence>
<keyword evidence="3" id="KW-1185">Reference proteome</keyword>
<reference evidence="2" key="2">
    <citation type="submission" date="2023-06" db="EMBL/GenBank/DDBJ databases">
        <authorList>
            <consortium name="Lawrence Berkeley National Laboratory"/>
            <person name="Haridas S."/>
            <person name="Hensen N."/>
            <person name="Bonometti L."/>
            <person name="Westerberg I."/>
            <person name="Brannstrom I.O."/>
            <person name="Guillou S."/>
            <person name="Cros-Aarteil S."/>
            <person name="Calhoun S."/>
            <person name="Kuo A."/>
            <person name="Mondo S."/>
            <person name="Pangilinan J."/>
            <person name="Riley R."/>
            <person name="Labutti K."/>
            <person name="Andreopoulos B."/>
            <person name="Lipzen A."/>
            <person name="Chen C."/>
            <person name="Yanf M."/>
            <person name="Daum C."/>
            <person name="Ng V."/>
            <person name="Clum A."/>
            <person name="Steindorff A."/>
            <person name="Ohm R."/>
            <person name="Martin F."/>
            <person name="Silar P."/>
            <person name="Natvig D."/>
            <person name="Lalanne C."/>
            <person name="Gautier V."/>
            <person name="Ament-Velasquez S.L."/>
            <person name="Kruys A."/>
            <person name="Hutchinson M.I."/>
            <person name="Powell A.J."/>
            <person name="Barry K."/>
            <person name="Miller A.N."/>
            <person name="Grigoriev I.V."/>
            <person name="Debuchy R."/>
            <person name="Gladieux P."/>
            <person name="Thoren M.H."/>
            <person name="Johannesson H."/>
        </authorList>
    </citation>
    <scope>NUCLEOTIDE SEQUENCE</scope>
    <source>
        <strain evidence="2">CBS 958.72</strain>
    </source>
</reference>
<protein>
    <submittedName>
        <fullName evidence="2">Uncharacterized protein</fullName>
    </submittedName>
</protein>
<name>A0AAE0JXM3_9PEZI</name>
<organism evidence="2 3">
    <name type="scientific">Lasiosphaeria ovina</name>
    <dbReference type="NCBI Taxonomy" id="92902"/>
    <lineage>
        <taxon>Eukaryota</taxon>
        <taxon>Fungi</taxon>
        <taxon>Dikarya</taxon>
        <taxon>Ascomycota</taxon>
        <taxon>Pezizomycotina</taxon>
        <taxon>Sordariomycetes</taxon>
        <taxon>Sordariomycetidae</taxon>
        <taxon>Sordariales</taxon>
        <taxon>Lasiosphaeriaceae</taxon>
        <taxon>Lasiosphaeria</taxon>
    </lineage>
</organism>
<evidence type="ECO:0000256" key="1">
    <source>
        <dbReference type="SAM" id="MobiDB-lite"/>
    </source>
</evidence>
<feature type="region of interest" description="Disordered" evidence="1">
    <location>
        <begin position="41"/>
        <end position="62"/>
    </location>
</feature>
<dbReference type="Proteomes" id="UP001287356">
    <property type="component" value="Unassembled WGS sequence"/>
</dbReference>
<feature type="compositionally biased region" description="Basic and acidic residues" evidence="1">
    <location>
        <begin position="44"/>
        <end position="61"/>
    </location>
</feature>
<sequence length="246" mass="26632">MHAAAYVGVWQAPIRLLKRATSERGFFGCCTPKLGLGDCWSNRPPRDGTRDERHKGSERRGCHASHTTSCARECAASQSVDQPARHTLRRPPIAKVVLCLVQQVQDSAGSQACSQALGHRCKACFQRRWAKEPHLERRPKHATARRRLLSSDAVSAPSLNGLRRRILDSLPASLPSVSGRCLLPLPRDLIVHPPCAEPSVAAGFCLIVRPPVPRLPRPGCGPPVTVLPSPSRPPSVTVALIVSASC</sequence>
<proteinExistence type="predicted"/>
<comment type="caution">
    <text evidence="2">The sequence shown here is derived from an EMBL/GenBank/DDBJ whole genome shotgun (WGS) entry which is preliminary data.</text>
</comment>
<gene>
    <name evidence="2" type="ORF">B0T24DRAFT_416768</name>
</gene>